<dbReference type="RefSeq" id="WP_129889795.1">
    <property type="nucleotide sequence ID" value="NZ_CP035758.1"/>
</dbReference>
<dbReference type="SUPFAM" id="SSF48452">
    <property type="entry name" value="TPR-like"/>
    <property type="match status" value="1"/>
</dbReference>
<evidence type="ECO:0000313" key="2">
    <source>
        <dbReference type="Proteomes" id="UP000290365"/>
    </source>
</evidence>
<dbReference type="KEGG" id="kbs:EPA93_23255"/>
<organism evidence="1 2">
    <name type="scientific">Ktedonosporobacter rubrisoli</name>
    <dbReference type="NCBI Taxonomy" id="2509675"/>
    <lineage>
        <taxon>Bacteria</taxon>
        <taxon>Bacillati</taxon>
        <taxon>Chloroflexota</taxon>
        <taxon>Ktedonobacteria</taxon>
        <taxon>Ktedonobacterales</taxon>
        <taxon>Ktedonosporobacteraceae</taxon>
        <taxon>Ktedonosporobacter</taxon>
    </lineage>
</organism>
<dbReference type="OrthoDB" id="160831at2"/>
<evidence type="ECO:0000313" key="1">
    <source>
        <dbReference type="EMBL" id="QBD78742.1"/>
    </source>
</evidence>
<dbReference type="InterPro" id="IPR011990">
    <property type="entry name" value="TPR-like_helical_dom_sf"/>
</dbReference>
<dbReference type="Gene3D" id="1.25.40.10">
    <property type="entry name" value="Tetratricopeptide repeat domain"/>
    <property type="match status" value="1"/>
</dbReference>
<dbReference type="EMBL" id="CP035758">
    <property type="protein sequence ID" value="QBD78742.1"/>
    <property type="molecule type" value="Genomic_DNA"/>
</dbReference>
<dbReference type="AlphaFoldDB" id="A0A4P6JTY0"/>
<name>A0A4P6JTY0_KTERU</name>
<protein>
    <recommendedName>
        <fullName evidence="3">Tetratricopeptide repeat protein</fullName>
    </recommendedName>
</protein>
<dbReference type="Proteomes" id="UP000290365">
    <property type="component" value="Chromosome"/>
</dbReference>
<keyword evidence="2" id="KW-1185">Reference proteome</keyword>
<evidence type="ECO:0008006" key="3">
    <source>
        <dbReference type="Google" id="ProtNLM"/>
    </source>
</evidence>
<reference evidence="1 2" key="1">
    <citation type="submission" date="2019-01" db="EMBL/GenBank/DDBJ databases">
        <title>Ktedonosporobacter rubrisoli SCAWS-G2.</title>
        <authorList>
            <person name="Huang Y."/>
            <person name="Yan B."/>
        </authorList>
    </citation>
    <scope>NUCLEOTIDE SEQUENCE [LARGE SCALE GENOMIC DNA]</scope>
    <source>
        <strain evidence="1 2">SCAWS-G2</strain>
    </source>
</reference>
<sequence length="438" mass="49599">MQYYWLVNGTKYGPFSMNEAGYPNEGEVVRHFRVAVKKMRAKKLGELYGAALHEKSKSREAILHMEKNNTIPTDITRRRVLAGILGIPYALLGLHESLEKLPLTQALDHTPKPVNRNSKQQSLDHYSIEEHQQALKLYFDGYYHRHGQAALDDVAYTTQNLAALLANTNANNREPGLALLSRYHQFGTNAAREQQNYEHALLHADKAIQYARSQAKPDADLLVISYYRRGITFFEQGITHEAAQWGAIQKAQPDIDIALSYAQTATPLMKGFIALEWGLVQAHTATTATDKSLVMKRLDQSYNNLSVSQLEDDPNFVRFSPGWYYLTRAEALIAMGMFSESLGELEIAEEVTPINLPRRFAYLDALRARAYLGMNDLDEAVTYVKSAFNASQAVKSEYNLARLANIQQDLEKSKHGRDREIKQFGRAFRAVRPNLFLS</sequence>
<accession>A0A4P6JTY0</accession>
<gene>
    <name evidence="1" type="ORF">EPA93_23255</name>
</gene>
<proteinExistence type="predicted"/>